<gene>
    <name evidence="1" type="primary">Acey_s0003.g1572</name>
    <name evidence="1" type="ORF">Y032_0003g1572</name>
</gene>
<protein>
    <submittedName>
        <fullName evidence="1">Uncharacterized protein</fullName>
    </submittedName>
</protein>
<dbReference type="AlphaFoldDB" id="A0A016VXW2"/>
<dbReference type="EMBL" id="JARK01001339">
    <property type="protein sequence ID" value="EYC32434.1"/>
    <property type="molecule type" value="Genomic_DNA"/>
</dbReference>
<comment type="caution">
    <text evidence="1">The sequence shown here is derived from an EMBL/GenBank/DDBJ whole genome shotgun (WGS) entry which is preliminary data.</text>
</comment>
<evidence type="ECO:0000313" key="2">
    <source>
        <dbReference type="Proteomes" id="UP000024635"/>
    </source>
</evidence>
<reference evidence="2" key="1">
    <citation type="journal article" date="2015" name="Nat. Genet.">
        <title>The genome and transcriptome of the zoonotic hookworm Ancylostoma ceylanicum identify infection-specific gene families.</title>
        <authorList>
            <person name="Schwarz E.M."/>
            <person name="Hu Y."/>
            <person name="Antoshechkin I."/>
            <person name="Miller M.M."/>
            <person name="Sternberg P.W."/>
            <person name="Aroian R.V."/>
        </authorList>
    </citation>
    <scope>NUCLEOTIDE SEQUENCE</scope>
    <source>
        <strain evidence="2">HY135</strain>
    </source>
</reference>
<sequence>MALRTLIARIICLSNSRRGRSGWGPTCPSPPRMSEKAAPTDIFTFEMGRLPCSRLLVNHNGMVNTKNNRLPAKILPWTRMPAWSFWFPPRQLTLLACYATRVLAQCLG</sequence>
<evidence type="ECO:0000313" key="1">
    <source>
        <dbReference type="EMBL" id="EYC32434.1"/>
    </source>
</evidence>
<accession>A0A016VXW2</accession>
<name>A0A016VXW2_9BILA</name>
<keyword evidence="2" id="KW-1185">Reference proteome</keyword>
<dbReference type="Proteomes" id="UP000024635">
    <property type="component" value="Unassembled WGS sequence"/>
</dbReference>
<proteinExistence type="predicted"/>
<organism evidence="1 2">
    <name type="scientific">Ancylostoma ceylanicum</name>
    <dbReference type="NCBI Taxonomy" id="53326"/>
    <lineage>
        <taxon>Eukaryota</taxon>
        <taxon>Metazoa</taxon>
        <taxon>Ecdysozoa</taxon>
        <taxon>Nematoda</taxon>
        <taxon>Chromadorea</taxon>
        <taxon>Rhabditida</taxon>
        <taxon>Rhabditina</taxon>
        <taxon>Rhabditomorpha</taxon>
        <taxon>Strongyloidea</taxon>
        <taxon>Ancylostomatidae</taxon>
        <taxon>Ancylostomatinae</taxon>
        <taxon>Ancylostoma</taxon>
    </lineage>
</organism>